<gene>
    <name evidence="2" type="ORF">E4P47_07450</name>
</gene>
<dbReference type="RefSeq" id="WP_134849825.1">
    <property type="nucleotide sequence ID" value="NZ_CP197400.1"/>
</dbReference>
<dbReference type="Proteomes" id="UP000297225">
    <property type="component" value="Unassembled WGS sequence"/>
</dbReference>
<dbReference type="EMBL" id="SPNC01000121">
    <property type="protein sequence ID" value="TFH94447.1"/>
    <property type="molecule type" value="Genomic_DNA"/>
</dbReference>
<accession>A0A4Y8WMU7</accession>
<reference evidence="2 3" key="1">
    <citation type="submission" date="2019-03" db="EMBL/GenBank/DDBJ databases">
        <title>Porphyromonas levii Isolated from the Uterus of Dairy Cows.</title>
        <authorList>
            <person name="Francis A.M."/>
        </authorList>
    </citation>
    <scope>NUCLEOTIDE SEQUENCE [LARGE SCALE GENOMIC DNA]</scope>
    <source>
        <strain evidence="2 3">AF5678</strain>
    </source>
</reference>
<dbReference type="GO" id="GO:0009898">
    <property type="term" value="C:cytoplasmic side of plasma membrane"/>
    <property type="evidence" value="ECO:0007669"/>
    <property type="project" value="TreeGrafter"/>
</dbReference>
<dbReference type="Pfam" id="PF14450">
    <property type="entry name" value="FtsA"/>
    <property type="match status" value="1"/>
</dbReference>
<dbReference type="Gene3D" id="3.30.420.40">
    <property type="match status" value="1"/>
</dbReference>
<dbReference type="PANTHER" id="PTHR32432">
    <property type="entry name" value="CELL DIVISION PROTEIN FTSA-RELATED"/>
    <property type="match status" value="1"/>
</dbReference>
<dbReference type="GO" id="GO:0051301">
    <property type="term" value="P:cell division"/>
    <property type="evidence" value="ECO:0007669"/>
    <property type="project" value="InterPro"/>
</dbReference>
<dbReference type="STRING" id="1122973.GCA_000379925_00618"/>
<feature type="domain" description="SHS2" evidence="1">
    <location>
        <begin position="11"/>
        <end position="205"/>
    </location>
</feature>
<dbReference type="OrthoDB" id="9768127at2"/>
<dbReference type="InterPro" id="IPR043129">
    <property type="entry name" value="ATPase_NBD"/>
</dbReference>
<evidence type="ECO:0000313" key="2">
    <source>
        <dbReference type="EMBL" id="TFH94447.1"/>
    </source>
</evidence>
<dbReference type="InterPro" id="IPR003494">
    <property type="entry name" value="SHS2_FtsA"/>
</dbReference>
<protein>
    <recommendedName>
        <fullName evidence="1">SHS2 domain-containing protein</fullName>
    </recommendedName>
</protein>
<name>A0A4Y8WMU7_9PORP</name>
<organism evidence="2 3">
    <name type="scientific">Porphyromonas levii</name>
    <dbReference type="NCBI Taxonomy" id="28114"/>
    <lineage>
        <taxon>Bacteria</taxon>
        <taxon>Pseudomonadati</taxon>
        <taxon>Bacteroidota</taxon>
        <taxon>Bacteroidia</taxon>
        <taxon>Bacteroidales</taxon>
        <taxon>Porphyromonadaceae</taxon>
        <taxon>Porphyromonas</taxon>
    </lineage>
</organism>
<dbReference type="AlphaFoldDB" id="A0A4Y8WMU7"/>
<dbReference type="GO" id="GO:0032153">
    <property type="term" value="C:cell division site"/>
    <property type="evidence" value="ECO:0007669"/>
    <property type="project" value="TreeGrafter"/>
</dbReference>
<comment type="caution">
    <text evidence="2">The sequence shown here is derived from an EMBL/GenBank/DDBJ whole genome shotgun (WGS) entry which is preliminary data.</text>
</comment>
<evidence type="ECO:0000259" key="1">
    <source>
        <dbReference type="SMART" id="SM00842"/>
    </source>
</evidence>
<sequence>MMDSKDKKMVVAVLDFGSSAIKLAVAEKELSGDSKIPRDRFKVIYLDTEPSEGAVQRGVVFNLSETSEKVRNLLARAEEEIGVKITNVHANISGQGLHSLLAKMSEEYSSPHEITDEDIRNIWSALDEEPGKLYLYSDPAFARFVVNGSVVQRPVGVKAMKLEMSIQAVVTESFVGDNVEEVVSGKLGLGLPPFLVGAIELSKRALTPEQKRIGSAMIDFGAETTTVCYFNHGVLESLRVLPMGGNQLTYDLTSLDISPEEAERIKLTSGSLTLDTSDKEELTVKAPDMRTDKRVSRYKVNQFIEARTREIIDNVKAIIARAKGADDDYRLPGGIVITGGASRLAGLVEYVKEQFGGELSVKQVGTGFFPDANNEELINNPEFHSVYALLYQADEDATLAVEVERPAHVTQPETPIVVTPVETENNEKAPTVIETATLFDEEEMEEMIEDETPVKEVLPTPKKTKKKAARKGSFWGSIGKGITDLFAMQGDESQLSDDED</sequence>
<dbReference type="InterPro" id="IPR050696">
    <property type="entry name" value="FtsA/MreB"/>
</dbReference>
<dbReference type="PANTHER" id="PTHR32432:SF4">
    <property type="entry name" value="CELL DIVISION PROTEIN FTSA"/>
    <property type="match status" value="1"/>
</dbReference>
<evidence type="ECO:0000313" key="3">
    <source>
        <dbReference type="Proteomes" id="UP000297225"/>
    </source>
</evidence>
<dbReference type="SMART" id="SM00842">
    <property type="entry name" value="FtsA"/>
    <property type="match status" value="1"/>
</dbReference>
<dbReference type="SUPFAM" id="SSF53067">
    <property type="entry name" value="Actin-like ATPase domain"/>
    <property type="match status" value="2"/>
</dbReference>
<proteinExistence type="predicted"/>
<keyword evidence="3" id="KW-1185">Reference proteome</keyword>